<gene>
    <name evidence="3" type="ORF">AQ490_17845</name>
</gene>
<dbReference type="eggNOG" id="ENOG503425I">
    <property type="taxonomic scope" value="Bacteria"/>
</dbReference>
<feature type="transmembrane region" description="Helical" evidence="2">
    <location>
        <begin position="246"/>
        <end position="264"/>
    </location>
</feature>
<dbReference type="EMBL" id="LLZU01000007">
    <property type="protein sequence ID" value="KRV50077.1"/>
    <property type="molecule type" value="Genomic_DNA"/>
</dbReference>
<keyword evidence="2" id="KW-0812">Transmembrane</keyword>
<evidence type="ECO:0000313" key="4">
    <source>
        <dbReference type="Proteomes" id="UP000050867"/>
    </source>
</evidence>
<feature type="compositionally biased region" description="Gly residues" evidence="1">
    <location>
        <begin position="122"/>
        <end position="137"/>
    </location>
</feature>
<accession>A0A0T6LVC1</accession>
<keyword evidence="2" id="KW-1133">Transmembrane helix</keyword>
<comment type="caution">
    <text evidence="3">The sequence shown here is derived from an EMBL/GenBank/DDBJ whole genome shotgun (WGS) entry which is preliminary data.</text>
</comment>
<protein>
    <submittedName>
        <fullName evidence="3">Uncharacterized protein</fullName>
    </submittedName>
</protein>
<proteinExistence type="predicted"/>
<feature type="transmembrane region" description="Helical" evidence="2">
    <location>
        <begin position="284"/>
        <end position="305"/>
    </location>
</feature>
<dbReference type="Proteomes" id="UP000050867">
    <property type="component" value="Unassembled WGS sequence"/>
</dbReference>
<evidence type="ECO:0000256" key="1">
    <source>
        <dbReference type="SAM" id="MobiDB-lite"/>
    </source>
</evidence>
<feature type="compositionally biased region" description="Low complexity" evidence="1">
    <location>
        <begin position="173"/>
        <end position="183"/>
    </location>
</feature>
<organism evidence="3 4">
    <name type="scientific">Wenjunlia vitaminophila</name>
    <name type="common">Streptomyces vitaminophilus</name>
    <dbReference type="NCBI Taxonomy" id="76728"/>
    <lineage>
        <taxon>Bacteria</taxon>
        <taxon>Bacillati</taxon>
        <taxon>Actinomycetota</taxon>
        <taxon>Actinomycetes</taxon>
        <taxon>Kitasatosporales</taxon>
        <taxon>Streptomycetaceae</taxon>
        <taxon>Wenjunlia</taxon>
    </lineage>
</organism>
<dbReference type="OrthoDB" id="4350222at2"/>
<keyword evidence="4" id="KW-1185">Reference proteome</keyword>
<feature type="transmembrane region" description="Helical" evidence="2">
    <location>
        <begin position="208"/>
        <end position="234"/>
    </location>
</feature>
<evidence type="ECO:0000256" key="2">
    <source>
        <dbReference type="SAM" id="Phobius"/>
    </source>
</evidence>
<keyword evidence="2" id="KW-0472">Membrane</keyword>
<dbReference type="AlphaFoldDB" id="A0A0T6LVC1"/>
<evidence type="ECO:0000313" key="3">
    <source>
        <dbReference type="EMBL" id="KRV50077.1"/>
    </source>
</evidence>
<feature type="region of interest" description="Disordered" evidence="1">
    <location>
        <begin position="42"/>
        <end position="189"/>
    </location>
</feature>
<reference evidence="3 4" key="1">
    <citation type="submission" date="2015-10" db="EMBL/GenBank/DDBJ databases">
        <title>Draft genome sequence of pyrrolomycin-producing Streptomyces vitaminophilus.</title>
        <authorList>
            <person name="Graham D.E."/>
            <person name="Mahan K.M."/>
            <person name="Klingeman D.M."/>
            <person name="Hettich R.L."/>
            <person name="Parry R.J."/>
        </authorList>
    </citation>
    <scope>NUCLEOTIDE SEQUENCE [LARGE SCALE GENOMIC DNA]</scope>
    <source>
        <strain evidence="3 4">ATCC 31673</strain>
    </source>
</reference>
<dbReference type="RefSeq" id="WP_018384539.1">
    <property type="nucleotide sequence ID" value="NZ_LLZU01000007.1"/>
</dbReference>
<dbReference type="STRING" id="76728.AQ490_17845"/>
<sequence>MGNETERLIDDYLGQVGELARRTLPSDWGGDLVARLREDIERERAEEEDSPAGIRRVLGRLGSPDEVVEAETWQRAAEGVPPPFPGDTSQQGMVFEPDPDAQWWRKPGRDDGPDDAASLPGPGSGGERPGGPGGPGAGDDTADQDGTGQDHGPAAGRLPRWVRAAATSRRSTEGAAGTEAGTDAGDGGPVARGGLLSGRGLLLSWRELVAAGLLVGGLVANQWIALVAGWALAYFSGRLSRFEAKLAAVGIPLLSVGAAAVYLWGRAERRWGEPLPEGELRSVLADLVPLTVGAAAVGSALFLLWRAHRHSRTG</sequence>
<name>A0A0T6LVC1_WENVI</name>